<evidence type="ECO:0000313" key="2">
    <source>
        <dbReference type="EMBL" id="KAK0656331.1"/>
    </source>
</evidence>
<evidence type="ECO:0000256" key="1">
    <source>
        <dbReference type="SAM" id="MobiDB-lite"/>
    </source>
</evidence>
<feature type="compositionally biased region" description="Polar residues" evidence="1">
    <location>
        <begin position="583"/>
        <end position="595"/>
    </location>
</feature>
<feature type="region of interest" description="Disordered" evidence="1">
    <location>
        <begin position="1"/>
        <end position="123"/>
    </location>
</feature>
<gene>
    <name evidence="2" type="ORF">B0T16DRAFT_399102</name>
</gene>
<organism evidence="2 3">
    <name type="scientific">Cercophora newfieldiana</name>
    <dbReference type="NCBI Taxonomy" id="92897"/>
    <lineage>
        <taxon>Eukaryota</taxon>
        <taxon>Fungi</taxon>
        <taxon>Dikarya</taxon>
        <taxon>Ascomycota</taxon>
        <taxon>Pezizomycotina</taxon>
        <taxon>Sordariomycetes</taxon>
        <taxon>Sordariomycetidae</taxon>
        <taxon>Sordariales</taxon>
        <taxon>Lasiosphaeriaceae</taxon>
        <taxon>Cercophora</taxon>
    </lineage>
</organism>
<feature type="region of interest" description="Disordered" evidence="1">
    <location>
        <begin position="724"/>
        <end position="792"/>
    </location>
</feature>
<name>A0AA40CYP5_9PEZI</name>
<dbReference type="Proteomes" id="UP001174936">
    <property type="component" value="Unassembled WGS sequence"/>
</dbReference>
<feature type="compositionally biased region" description="Polar residues" evidence="1">
    <location>
        <begin position="141"/>
        <end position="157"/>
    </location>
</feature>
<feature type="region of interest" description="Disordered" evidence="1">
    <location>
        <begin position="548"/>
        <end position="614"/>
    </location>
</feature>
<reference evidence="2" key="1">
    <citation type="submission" date="2023-06" db="EMBL/GenBank/DDBJ databases">
        <title>Genome-scale phylogeny and comparative genomics of the fungal order Sordariales.</title>
        <authorList>
            <consortium name="Lawrence Berkeley National Laboratory"/>
            <person name="Hensen N."/>
            <person name="Bonometti L."/>
            <person name="Westerberg I."/>
            <person name="Brannstrom I.O."/>
            <person name="Guillou S."/>
            <person name="Cros-Aarteil S."/>
            <person name="Calhoun S."/>
            <person name="Haridas S."/>
            <person name="Kuo A."/>
            <person name="Mondo S."/>
            <person name="Pangilinan J."/>
            <person name="Riley R."/>
            <person name="Labutti K."/>
            <person name="Andreopoulos B."/>
            <person name="Lipzen A."/>
            <person name="Chen C."/>
            <person name="Yanf M."/>
            <person name="Daum C."/>
            <person name="Ng V."/>
            <person name="Clum A."/>
            <person name="Steindorff A."/>
            <person name="Ohm R."/>
            <person name="Martin F."/>
            <person name="Silar P."/>
            <person name="Natvig D."/>
            <person name="Lalanne C."/>
            <person name="Gautier V."/>
            <person name="Ament-Velasquez S.L."/>
            <person name="Kruys A."/>
            <person name="Hutchinson M.I."/>
            <person name="Powell A.J."/>
            <person name="Barry K."/>
            <person name="Miller A.N."/>
            <person name="Grigoriev I.V."/>
            <person name="Debuchy R."/>
            <person name="Gladieux P."/>
            <person name="Thoren M.H."/>
            <person name="Johannesson H."/>
        </authorList>
    </citation>
    <scope>NUCLEOTIDE SEQUENCE</scope>
    <source>
        <strain evidence="2">SMH2532-1</strain>
    </source>
</reference>
<feature type="compositionally biased region" description="Low complexity" evidence="1">
    <location>
        <begin position="749"/>
        <end position="779"/>
    </location>
</feature>
<sequence length="792" mass="86580">MAGRGRGRPSARAQVDAAPVVAERRSTRQQQNNQQQQSHQDAQIDPAITAASQNADMAPPPLPASASRDSNPNGRRFTDVVARRGTRREFPDSQLSSMPSLTELPGSSSEIYEEETPSSSAPGTELVASAYHESFTMGSDRFQTPRSGSALMQQWARSQSLPLSTPPTPGQSRGTSKMMKEYLPLLQDFSEKLTSLLLSFDPRWDQADQHEWEVQRASREDLFRSVFKTYLRNPSSTAAEIGYVLEQLDVRRGQPLYHAVTKIIPMANLAFLLDELTLITVDKRLTVLQSLDNIFPGSCIARDAKEERIRLDEQIIDQVCDIRVQLLLHSLQMLKAEPAADAPSPLELLSSIFLDNTTEAGLQKLMVTQQDVELHDLQLPLKAAADINPGAGMWEWEIVKKRVRDLYGMLDDDVTRLDLGPIFEIFPTEEFLEKLRGFLAETFNKTKAYLEGDSQVLDGGVESQVQSQLLGEAESQNDNGIFGALKDAAGGLEATEDAGGGLSNQEILSSNQVQSSAYPPAPSVGYPNFSSYNDPPLQLNGSIYAQSAAQAVTQTRKRRVPSGGETGQPPAKKPRGRRKQDATPASSVTPSTAQFSDPAGESQYPPPPSSAAGFEDTDFEAVSQRSRAISAANRKAREPQVRSAWVRNDVKQLIKAVDVYKCKWSTIEKEIKNGTIPFEIPRDQQALRDKARLLKQDFLKADGILPASFDLVVLGKKEREAVKAVGKNPDRKEADIGPDGRLRNTEYNPESTPSATPVPASAAEAGPVAAMPEAPMGAPHVEDEVQAGQDAA</sequence>
<evidence type="ECO:0000313" key="3">
    <source>
        <dbReference type="Proteomes" id="UP001174936"/>
    </source>
</evidence>
<comment type="caution">
    <text evidence="2">The sequence shown here is derived from an EMBL/GenBank/DDBJ whole genome shotgun (WGS) entry which is preliminary data.</text>
</comment>
<feature type="compositionally biased region" description="Basic and acidic residues" evidence="1">
    <location>
        <begin position="724"/>
        <end position="744"/>
    </location>
</feature>
<keyword evidence="3" id="KW-1185">Reference proteome</keyword>
<proteinExistence type="predicted"/>
<protein>
    <submittedName>
        <fullName evidence="2">Uncharacterized protein</fullName>
    </submittedName>
</protein>
<dbReference type="EMBL" id="JAULSV010000001">
    <property type="protein sequence ID" value="KAK0656331.1"/>
    <property type="molecule type" value="Genomic_DNA"/>
</dbReference>
<dbReference type="AlphaFoldDB" id="A0AA40CYP5"/>
<feature type="compositionally biased region" description="Polar residues" evidence="1">
    <location>
        <begin position="93"/>
        <end position="110"/>
    </location>
</feature>
<accession>A0AA40CYP5</accession>
<feature type="region of interest" description="Disordered" evidence="1">
    <location>
        <begin position="138"/>
        <end position="175"/>
    </location>
</feature>
<feature type="compositionally biased region" description="Basic and acidic residues" evidence="1">
    <location>
        <begin position="76"/>
        <end position="91"/>
    </location>
</feature>
<feature type="region of interest" description="Disordered" evidence="1">
    <location>
        <begin position="510"/>
        <end position="529"/>
    </location>
</feature>